<feature type="transmembrane region" description="Helical" evidence="1">
    <location>
        <begin position="134"/>
        <end position="158"/>
    </location>
</feature>
<keyword evidence="1" id="KW-0812">Transmembrane</keyword>
<feature type="transmembrane region" description="Helical" evidence="1">
    <location>
        <begin position="74"/>
        <end position="94"/>
    </location>
</feature>
<comment type="caution">
    <text evidence="2">The sequence shown here is derived from an EMBL/GenBank/DDBJ whole genome shotgun (WGS) entry which is preliminary data.</text>
</comment>
<organism evidence="2 3">
    <name type="scientific">Pseudodesulfovibrio karagichevae</name>
    <dbReference type="NCBI Taxonomy" id="3239305"/>
    <lineage>
        <taxon>Bacteria</taxon>
        <taxon>Pseudomonadati</taxon>
        <taxon>Thermodesulfobacteriota</taxon>
        <taxon>Desulfovibrionia</taxon>
        <taxon>Desulfovibrionales</taxon>
        <taxon>Desulfovibrionaceae</taxon>
    </lineage>
</organism>
<feature type="transmembrane region" description="Helical" evidence="1">
    <location>
        <begin position="100"/>
        <end position="122"/>
    </location>
</feature>
<keyword evidence="1" id="KW-0472">Membrane</keyword>
<reference evidence="2 3" key="1">
    <citation type="submission" date="2024-08" db="EMBL/GenBank/DDBJ databases">
        <title>Sulfate-reducing bacteria isolated from formation water of the oil field in Kazakhstan and description of Pseudodesulfovibrio sp.</title>
        <authorList>
            <person name="Bidzhieva S.K."/>
            <person name="Tourova T.P."/>
            <person name="Grouzdev D.S."/>
            <person name="Beletsky A.V."/>
            <person name="Sokolova D.S."/>
            <person name="Samigullina S.R."/>
            <person name="Poltaraus A.B."/>
            <person name="Avtukh A.N."/>
            <person name="Tereshina V.M."/>
            <person name="Zhaparov N.S."/>
            <person name="Mardanov A.V."/>
            <person name="Nazina T.N."/>
        </authorList>
    </citation>
    <scope>NUCLEOTIDE SEQUENCE [LARGE SCALE GENOMIC DNA]</scope>
    <source>
        <strain evidence="2 3">9FUS</strain>
    </source>
</reference>
<keyword evidence="3" id="KW-1185">Reference proteome</keyword>
<gene>
    <name evidence="2" type="ORF">AB6M95_16980</name>
</gene>
<feature type="transmembrane region" description="Helical" evidence="1">
    <location>
        <begin position="12"/>
        <end position="29"/>
    </location>
</feature>
<accession>A0ABV4K9J4</accession>
<evidence type="ECO:0000313" key="3">
    <source>
        <dbReference type="Proteomes" id="UP001568698"/>
    </source>
</evidence>
<dbReference type="Proteomes" id="UP001568698">
    <property type="component" value="Unassembled WGS sequence"/>
</dbReference>
<evidence type="ECO:0000256" key="1">
    <source>
        <dbReference type="SAM" id="Phobius"/>
    </source>
</evidence>
<name>A0ABV4K9J4_9BACT</name>
<feature type="transmembrane region" description="Helical" evidence="1">
    <location>
        <begin position="35"/>
        <end position="53"/>
    </location>
</feature>
<protein>
    <submittedName>
        <fullName evidence="2">Uncharacterized protein</fullName>
    </submittedName>
</protein>
<keyword evidence="1" id="KW-1133">Transmembrane helix</keyword>
<feature type="transmembrane region" description="Helical" evidence="1">
    <location>
        <begin position="164"/>
        <end position="190"/>
    </location>
</feature>
<evidence type="ECO:0000313" key="2">
    <source>
        <dbReference type="EMBL" id="MEZ7198447.1"/>
    </source>
</evidence>
<dbReference type="RefSeq" id="WP_371387936.1">
    <property type="nucleotide sequence ID" value="NZ_JBGLYH010000069.1"/>
</dbReference>
<sequence length="194" mass="21277">MLQFIATRLLDNSRVLFFAGMICFLMVVILEANPFALVVFAFVASPLLIAISNGKSTTLREYFGLMVSWRNMRYSLLLLVVFLIVAIVLGAAVHMGQPVVFVRVLAIVAFSGIYAVFSPLLIRVATGKSRRLKGAWKIGFIVSTISLYVLFNYLLTIWHSTSPLMMALTTLIGSFALLFTFCAVTAAAIAPDSP</sequence>
<dbReference type="EMBL" id="JBGLYH010000069">
    <property type="protein sequence ID" value="MEZ7198447.1"/>
    <property type="molecule type" value="Genomic_DNA"/>
</dbReference>
<proteinExistence type="predicted"/>